<dbReference type="InterPro" id="IPR052930">
    <property type="entry name" value="TA_antitoxin_MntA"/>
</dbReference>
<evidence type="ECO:0000313" key="3">
    <source>
        <dbReference type="Proteomes" id="UP000019681"/>
    </source>
</evidence>
<keyword evidence="2" id="KW-0808">Transferase</keyword>
<proteinExistence type="predicted"/>
<dbReference type="PANTHER" id="PTHR43852">
    <property type="entry name" value="NUCLEOTIDYLTRANSFERASE"/>
    <property type="match status" value="1"/>
</dbReference>
<sequence length="148" mass="17227">MIKFGKVDFSKIINNFPKLKNVFSSYGDKIIVAYLFGSCHTKKITPLSDIDFAVLFDYSLTKEEMQKLEQEIFLKITDVLKTDEIDFVILNNAPLSMKYGVIKNKEIIYYSNKLKVVDFESSIVTRYLDFKPIRDEINNEFLRKMIGG</sequence>
<keyword evidence="3" id="KW-1185">Reference proteome</keyword>
<dbReference type="GO" id="GO:0016740">
    <property type="term" value="F:transferase activity"/>
    <property type="evidence" value="ECO:0007669"/>
    <property type="project" value="UniProtKB-KW"/>
</dbReference>
<dbReference type="OrthoDB" id="360741at2"/>
<reference evidence="2 3" key="1">
    <citation type="journal article" date="2014" name="Genome Announc.">
        <title>Draft Genome Sequence of Fervidicella metallireducens Strain AeBT, an Iron-Reducing Thermoanaerobe from the Great Artesian Basin.</title>
        <authorList>
            <person name="Patel B.K."/>
        </authorList>
    </citation>
    <scope>NUCLEOTIDE SEQUENCE [LARGE SCALE GENOMIC DNA]</scope>
    <source>
        <strain evidence="2 3">AeB</strain>
    </source>
</reference>
<dbReference type="STRING" id="1403537.Q428_01705"/>
<protein>
    <submittedName>
        <fullName evidence="2">Nucleotidyltransferase</fullName>
    </submittedName>
</protein>
<dbReference type="SUPFAM" id="SSF81301">
    <property type="entry name" value="Nucleotidyltransferase"/>
    <property type="match status" value="1"/>
</dbReference>
<evidence type="ECO:0000313" key="2">
    <source>
        <dbReference type="EMBL" id="EYE89530.1"/>
    </source>
</evidence>
<organism evidence="2 3">
    <name type="scientific">Fervidicella metallireducens AeB</name>
    <dbReference type="NCBI Taxonomy" id="1403537"/>
    <lineage>
        <taxon>Bacteria</taxon>
        <taxon>Bacillati</taxon>
        <taxon>Bacillota</taxon>
        <taxon>Clostridia</taxon>
        <taxon>Eubacteriales</taxon>
        <taxon>Clostridiaceae</taxon>
        <taxon>Fervidicella</taxon>
    </lineage>
</organism>
<evidence type="ECO:0000259" key="1">
    <source>
        <dbReference type="Pfam" id="PF18765"/>
    </source>
</evidence>
<dbReference type="Pfam" id="PF18765">
    <property type="entry name" value="Polbeta"/>
    <property type="match status" value="1"/>
</dbReference>
<dbReference type="PANTHER" id="PTHR43852:SF3">
    <property type="entry name" value="NUCLEOTIDYLTRANSFERASE"/>
    <property type="match status" value="1"/>
</dbReference>
<dbReference type="CDD" id="cd05403">
    <property type="entry name" value="NT_KNTase_like"/>
    <property type="match status" value="1"/>
</dbReference>
<dbReference type="NCBIfam" id="NF047752">
    <property type="entry name" value="MntA_antitoxin"/>
    <property type="match status" value="1"/>
</dbReference>
<dbReference type="AlphaFoldDB" id="A0A017S055"/>
<dbReference type="Proteomes" id="UP000019681">
    <property type="component" value="Unassembled WGS sequence"/>
</dbReference>
<dbReference type="RefSeq" id="WP_051514807.1">
    <property type="nucleotide sequence ID" value="NZ_AZQP01000003.1"/>
</dbReference>
<dbReference type="Gene3D" id="3.30.460.10">
    <property type="entry name" value="Beta Polymerase, domain 2"/>
    <property type="match status" value="1"/>
</dbReference>
<name>A0A017S055_9CLOT</name>
<dbReference type="InterPro" id="IPR041633">
    <property type="entry name" value="Polbeta"/>
</dbReference>
<comment type="caution">
    <text evidence="2">The sequence shown here is derived from an EMBL/GenBank/DDBJ whole genome shotgun (WGS) entry which is preliminary data.</text>
</comment>
<dbReference type="InterPro" id="IPR043519">
    <property type="entry name" value="NT_sf"/>
</dbReference>
<feature type="domain" description="Polymerase beta nucleotidyltransferase" evidence="1">
    <location>
        <begin position="18"/>
        <end position="112"/>
    </location>
</feature>
<accession>A0A017S055</accession>
<gene>
    <name evidence="2" type="ORF">Q428_01705</name>
</gene>
<dbReference type="EMBL" id="AZQP01000003">
    <property type="protein sequence ID" value="EYE89530.1"/>
    <property type="molecule type" value="Genomic_DNA"/>
</dbReference>